<comment type="caution">
    <text evidence="2">The sequence shown here is derived from an EMBL/GenBank/DDBJ whole genome shotgun (WGS) entry which is preliminary data.</text>
</comment>
<evidence type="ECO:0000313" key="2">
    <source>
        <dbReference type="EMBL" id="CAA0831824.1"/>
    </source>
</evidence>
<sequence>MVAPPPPASSTNRPKNYAPALHDQESDYPIVLNPDPILSKIKPESYGPKSESHVKKATGWEISQSDNELIELGRGFFKKLRRKLKDTNSFRGPEFLDMVTSYLENSAKKRDVRDLVAEGCIVLEVWDVLEALIVNGLINHGFASNLGVVGSLAAEARLCGGLANLAERLRDEHKGHTPFTPQRCTSKLNQTLELPSG</sequence>
<name>A0A9N7RI85_STRHE</name>
<dbReference type="EMBL" id="CACSLK010027833">
    <property type="protein sequence ID" value="CAA0831824.1"/>
    <property type="molecule type" value="Genomic_DNA"/>
</dbReference>
<dbReference type="Proteomes" id="UP001153555">
    <property type="component" value="Unassembled WGS sequence"/>
</dbReference>
<dbReference type="OrthoDB" id="783877at2759"/>
<accession>A0A9N7RI85</accession>
<dbReference type="PANTHER" id="PTHR37181">
    <property type="entry name" value="F6A14.6 PROTEIN"/>
    <property type="match status" value="1"/>
</dbReference>
<evidence type="ECO:0000256" key="1">
    <source>
        <dbReference type="SAM" id="MobiDB-lite"/>
    </source>
</evidence>
<dbReference type="PANTHER" id="PTHR37181:SF1">
    <property type="entry name" value="F6A14.6 PROTEIN"/>
    <property type="match status" value="1"/>
</dbReference>
<dbReference type="AlphaFoldDB" id="A0A9N7RI85"/>
<organism evidence="2 3">
    <name type="scientific">Striga hermonthica</name>
    <name type="common">Purple witchweed</name>
    <name type="synonym">Buchnera hermonthica</name>
    <dbReference type="NCBI Taxonomy" id="68872"/>
    <lineage>
        <taxon>Eukaryota</taxon>
        <taxon>Viridiplantae</taxon>
        <taxon>Streptophyta</taxon>
        <taxon>Embryophyta</taxon>
        <taxon>Tracheophyta</taxon>
        <taxon>Spermatophyta</taxon>
        <taxon>Magnoliopsida</taxon>
        <taxon>eudicotyledons</taxon>
        <taxon>Gunneridae</taxon>
        <taxon>Pentapetalae</taxon>
        <taxon>asterids</taxon>
        <taxon>lamiids</taxon>
        <taxon>Lamiales</taxon>
        <taxon>Orobanchaceae</taxon>
        <taxon>Buchnereae</taxon>
        <taxon>Striga</taxon>
    </lineage>
</organism>
<feature type="region of interest" description="Disordered" evidence="1">
    <location>
        <begin position="1"/>
        <end position="27"/>
    </location>
</feature>
<reference evidence="2" key="1">
    <citation type="submission" date="2019-12" db="EMBL/GenBank/DDBJ databases">
        <authorList>
            <person name="Scholes J."/>
        </authorList>
    </citation>
    <scope>NUCLEOTIDE SEQUENCE</scope>
</reference>
<gene>
    <name evidence="2" type="ORF">SHERM_27136</name>
</gene>
<keyword evidence="3" id="KW-1185">Reference proteome</keyword>
<protein>
    <submittedName>
        <fullName evidence="2">Uncharacterized protein</fullName>
    </submittedName>
</protein>
<proteinExistence type="predicted"/>
<evidence type="ECO:0000313" key="3">
    <source>
        <dbReference type="Proteomes" id="UP001153555"/>
    </source>
</evidence>